<proteinExistence type="predicted"/>
<sequence>MPSPSKVSNMAPPNIVSKRGSNLQDFSSTQTASLEELLERCQFDWAEDVEDAAVSGDLPKVTVPTPVDYSPKVNLYNEIYPISRHLTYLRYKPSLPTLYEQSSDELSGLVNSTPDIACSPSTRISEESYDDTMDPSTYETPLTDSELGQELFTANGESDANLVARQCIDNIFEDRQSWMDADENIHHFNWTGLRVYTHSSTSPSDSLAIILAKPKNPQGGDMWRVQSVLNRANCYIDPVLVFLDDIDESLFELRGSELVRASTGRVFKFYSPHGRWMEDGADGSDETTTDFGNIQTYEATGLAVGNGFVESSAIRSVSNWIYCRDEAFDSSGGLTQLPRKRTWERKPSPLRQCESISNEESPKAPVPQNIKRAKRPPRKITTCVVGAPREEYFSFPTPTFGRPGIVKKAFAKAQRGLKSVLRSIKHTLR</sequence>
<name>A0A0G4PI36_PENC3</name>
<reference evidence="2 3" key="1">
    <citation type="journal article" date="2014" name="Nat. Commun.">
        <title>Multiple recent horizontal transfers of a large genomic region in cheese making fungi.</title>
        <authorList>
            <person name="Cheeseman K."/>
            <person name="Ropars J."/>
            <person name="Renault P."/>
            <person name="Dupont J."/>
            <person name="Gouzy J."/>
            <person name="Branca A."/>
            <person name="Abraham A.L."/>
            <person name="Ceppi M."/>
            <person name="Conseiller E."/>
            <person name="Debuchy R."/>
            <person name="Malagnac F."/>
            <person name="Goarin A."/>
            <person name="Silar P."/>
            <person name="Lacoste S."/>
            <person name="Sallet E."/>
            <person name="Bensimon A."/>
            <person name="Giraud T."/>
            <person name="Brygoo Y."/>
        </authorList>
    </citation>
    <scope>NUCLEOTIDE SEQUENCE [LARGE SCALE GENOMIC DNA]</scope>
    <source>
        <strain evidence="3">FM 013</strain>
    </source>
</reference>
<feature type="compositionally biased region" description="Polar residues" evidence="1">
    <location>
        <begin position="19"/>
        <end position="28"/>
    </location>
</feature>
<protein>
    <submittedName>
        <fullName evidence="2">Str. FM013</fullName>
    </submittedName>
</protein>
<dbReference type="AlphaFoldDB" id="A0A0G4PI36"/>
<feature type="region of interest" description="Disordered" evidence="1">
    <location>
        <begin position="1"/>
        <end position="28"/>
    </location>
</feature>
<gene>
    <name evidence="2" type="ORF">PCAMFM013_S016g000275</name>
</gene>
<evidence type="ECO:0000313" key="2">
    <source>
        <dbReference type="EMBL" id="CRL25994.1"/>
    </source>
</evidence>
<accession>A0A0G4PI36</accession>
<keyword evidence="3" id="KW-1185">Reference proteome</keyword>
<evidence type="ECO:0000256" key="1">
    <source>
        <dbReference type="SAM" id="MobiDB-lite"/>
    </source>
</evidence>
<organism evidence="2 3">
    <name type="scientific">Penicillium camemberti (strain FM 013)</name>
    <dbReference type="NCBI Taxonomy" id="1429867"/>
    <lineage>
        <taxon>Eukaryota</taxon>
        <taxon>Fungi</taxon>
        <taxon>Dikarya</taxon>
        <taxon>Ascomycota</taxon>
        <taxon>Pezizomycotina</taxon>
        <taxon>Eurotiomycetes</taxon>
        <taxon>Eurotiomycetidae</taxon>
        <taxon>Eurotiales</taxon>
        <taxon>Aspergillaceae</taxon>
        <taxon>Penicillium</taxon>
    </lineage>
</organism>
<dbReference type="Proteomes" id="UP000053732">
    <property type="component" value="Unassembled WGS sequence"/>
</dbReference>
<feature type="region of interest" description="Disordered" evidence="1">
    <location>
        <begin position="354"/>
        <end position="377"/>
    </location>
</feature>
<dbReference type="EMBL" id="HG793149">
    <property type="protein sequence ID" value="CRL25994.1"/>
    <property type="molecule type" value="Genomic_DNA"/>
</dbReference>
<evidence type="ECO:0000313" key="3">
    <source>
        <dbReference type="Proteomes" id="UP000053732"/>
    </source>
</evidence>